<dbReference type="Proteomes" id="UP001306592">
    <property type="component" value="Unassembled WGS sequence"/>
</dbReference>
<evidence type="ECO:0000313" key="2">
    <source>
        <dbReference type="EMBL" id="MEI2682666.1"/>
    </source>
</evidence>
<protein>
    <submittedName>
        <fullName evidence="2">YoaK family protein</fullName>
    </submittedName>
</protein>
<keyword evidence="1" id="KW-0812">Transmembrane</keyword>
<reference evidence="2 3" key="1">
    <citation type="submission" date="2024-02" db="EMBL/GenBank/DDBJ databases">
        <title>First report Erwinia aphidicola in onion in Chile.</title>
        <authorList>
            <person name="Valenzuela M."/>
            <person name="Pena M."/>
            <person name="Dutta B."/>
        </authorList>
    </citation>
    <scope>NUCLEOTIDE SEQUENCE [LARGE SCALE GENOMIC DNA]</scope>
    <source>
        <strain evidence="2 3">QCJ3A</strain>
    </source>
</reference>
<dbReference type="InterPro" id="IPR010699">
    <property type="entry name" value="DUF1275"/>
</dbReference>
<dbReference type="Pfam" id="PF06912">
    <property type="entry name" value="DUF1275"/>
    <property type="match status" value="1"/>
</dbReference>
<accession>A0ABU8DGQ1</accession>
<feature type="transmembrane region" description="Helical" evidence="1">
    <location>
        <begin position="190"/>
        <end position="214"/>
    </location>
</feature>
<keyword evidence="3" id="KW-1185">Reference proteome</keyword>
<name>A0ABU8DGQ1_ERWAP</name>
<comment type="caution">
    <text evidence="2">The sequence shown here is derived from an EMBL/GenBank/DDBJ whole genome shotgun (WGS) entry which is preliminary data.</text>
</comment>
<dbReference type="PANTHER" id="PTHR37314:SF4">
    <property type="entry name" value="UPF0700 TRANSMEMBRANE PROTEIN YOAK"/>
    <property type="match status" value="1"/>
</dbReference>
<dbReference type="RefSeq" id="WP_048915788.1">
    <property type="nucleotide sequence ID" value="NZ_CAKKMT010000013.1"/>
</dbReference>
<evidence type="ECO:0000256" key="1">
    <source>
        <dbReference type="SAM" id="Phobius"/>
    </source>
</evidence>
<keyword evidence="1" id="KW-1133">Transmembrane helix</keyword>
<sequence>MLNMMIKRKRARSHTEDRCLALVLATSAGLLNAMALGAFGFFPSHMSGNTSQLSAEVSSFNVKDLILLMSVIGAFVLGCITCRLIVIGGIKHNIRTIFSMVLLMEGALLIAISAFEMLFYSPFNNREVIVLLGFLMGIHNANSTQLSNGRVRSTHITGTLTDAGIALGSVIATLARRDVSKQVTTQRKQFLTHLITIVSFLSGGIAGLLLFNLFGFSAMIAVGAGLMLVALSSIIITVWMTRRLSLA</sequence>
<dbReference type="PANTHER" id="PTHR37314">
    <property type="entry name" value="SLR0142 PROTEIN"/>
    <property type="match status" value="1"/>
</dbReference>
<evidence type="ECO:0000313" key="3">
    <source>
        <dbReference type="Proteomes" id="UP001306592"/>
    </source>
</evidence>
<feature type="transmembrane region" description="Helical" evidence="1">
    <location>
        <begin position="98"/>
        <end position="120"/>
    </location>
</feature>
<dbReference type="EMBL" id="JBANEI010000008">
    <property type="protein sequence ID" value="MEI2682666.1"/>
    <property type="molecule type" value="Genomic_DNA"/>
</dbReference>
<keyword evidence="1" id="KW-0472">Membrane</keyword>
<gene>
    <name evidence="2" type="ORF">V8N49_13500</name>
</gene>
<feature type="transmembrane region" description="Helical" evidence="1">
    <location>
        <begin position="220"/>
        <end position="241"/>
    </location>
</feature>
<feature type="transmembrane region" description="Helical" evidence="1">
    <location>
        <begin position="65"/>
        <end position="86"/>
    </location>
</feature>
<proteinExistence type="predicted"/>
<organism evidence="2 3">
    <name type="scientific">Erwinia aphidicola</name>
    <dbReference type="NCBI Taxonomy" id="68334"/>
    <lineage>
        <taxon>Bacteria</taxon>
        <taxon>Pseudomonadati</taxon>
        <taxon>Pseudomonadota</taxon>
        <taxon>Gammaproteobacteria</taxon>
        <taxon>Enterobacterales</taxon>
        <taxon>Erwiniaceae</taxon>
        <taxon>Erwinia</taxon>
    </lineage>
</organism>